<dbReference type="GO" id="GO:0000976">
    <property type="term" value="F:transcription cis-regulatory region binding"/>
    <property type="evidence" value="ECO:0007669"/>
    <property type="project" value="TreeGrafter"/>
</dbReference>
<dbReference type="InterPro" id="IPR000843">
    <property type="entry name" value="HTH_LacI"/>
</dbReference>
<dbReference type="SUPFAM" id="SSF53822">
    <property type="entry name" value="Periplasmic binding protein-like I"/>
    <property type="match status" value="1"/>
</dbReference>
<evidence type="ECO:0000259" key="5">
    <source>
        <dbReference type="PROSITE" id="PS50932"/>
    </source>
</evidence>
<proteinExistence type="predicted"/>
<dbReference type="CDD" id="cd01392">
    <property type="entry name" value="HTH_LacI"/>
    <property type="match status" value="1"/>
</dbReference>
<dbReference type="Gene3D" id="1.10.260.40">
    <property type="entry name" value="lambda repressor-like DNA-binding domains"/>
    <property type="match status" value="1"/>
</dbReference>
<dbReference type="InterPro" id="IPR028082">
    <property type="entry name" value="Peripla_BP_I"/>
</dbReference>
<dbReference type="InterPro" id="IPR046335">
    <property type="entry name" value="LacI/GalR-like_sensor"/>
</dbReference>
<evidence type="ECO:0000256" key="3">
    <source>
        <dbReference type="ARBA" id="ARBA00023163"/>
    </source>
</evidence>
<protein>
    <submittedName>
        <fullName evidence="6">Putative LacI family transcriptional regulator</fullName>
    </submittedName>
</protein>
<feature type="domain" description="HTH lacI-type" evidence="5">
    <location>
        <begin position="22"/>
        <end position="76"/>
    </location>
</feature>
<evidence type="ECO:0000313" key="6">
    <source>
        <dbReference type="EMBL" id="BAN01342.1"/>
    </source>
</evidence>
<dbReference type="PROSITE" id="PS50932">
    <property type="entry name" value="HTH_LACI_2"/>
    <property type="match status" value="1"/>
</dbReference>
<evidence type="ECO:0000256" key="1">
    <source>
        <dbReference type="ARBA" id="ARBA00023015"/>
    </source>
</evidence>
<keyword evidence="1" id="KW-0805">Transcription regulation</keyword>
<dbReference type="GO" id="GO:0003700">
    <property type="term" value="F:DNA-binding transcription factor activity"/>
    <property type="evidence" value="ECO:0007669"/>
    <property type="project" value="TreeGrafter"/>
</dbReference>
<dbReference type="Pfam" id="PF13377">
    <property type="entry name" value="Peripla_BP_3"/>
    <property type="match status" value="1"/>
</dbReference>
<keyword evidence="7" id="KW-1185">Reference proteome</keyword>
<dbReference type="Proteomes" id="UP000011863">
    <property type="component" value="Chromosome"/>
</dbReference>
<dbReference type="Gene3D" id="3.40.50.2300">
    <property type="match status" value="2"/>
</dbReference>
<dbReference type="InterPro" id="IPR010982">
    <property type="entry name" value="Lambda_DNA-bd_dom_sf"/>
</dbReference>
<dbReference type="CDD" id="cd06267">
    <property type="entry name" value="PBP1_LacI_sugar_binding-like"/>
    <property type="match status" value="1"/>
</dbReference>
<feature type="region of interest" description="Disordered" evidence="4">
    <location>
        <begin position="1"/>
        <end position="20"/>
    </location>
</feature>
<dbReference type="PANTHER" id="PTHR30146:SF109">
    <property type="entry name" value="HTH-TYPE TRANSCRIPTIONAL REGULATOR GALS"/>
    <property type="match status" value="1"/>
</dbReference>
<dbReference type="EMBL" id="AP012057">
    <property type="protein sequence ID" value="BAN01342.1"/>
    <property type="molecule type" value="Genomic_DNA"/>
</dbReference>
<organism evidence="6 7">
    <name type="scientific">Ilumatobacter coccineus (strain NBRC 103263 / KCTC 29153 / YM16-304)</name>
    <dbReference type="NCBI Taxonomy" id="1313172"/>
    <lineage>
        <taxon>Bacteria</taxon>
        <taxon>Bacillati</taxon>
        <taxon>Actinomycetota</taxon>
        <taxon>Acidimicrobiia</taxon>
        <taxon>Acidimicrobiales</taxon>
        <taxon>Ilumatobacteraceae</taxon>
        <taxon>Ilumatobacter</taxon>
    </lineage>
</organism>
<name>A0A6C7E5A3_ILUCY</name>
<dbReference type="Pfam" id="PF00356">
    <property type="entry name" value="LacI"/>
    <property type="match status" value="1"/>
</dbReference>
<dbReference type="PANTHER" id="PTHR30146">
    <property type="entry name" value="LACI-RELATED TRANSCRIPTIONAL REPRESSOR"/>
    <property type="match status" value="1"/>
</dbReference>
<sequence>MPDPSSTAAAHVPSDVSSGPRATIEDVATAARVSVATVSRAMRGLPNVAAATRQRVVDVAQSLNYRPDPAASRLAAGKTKTITVGVPSLNGWYFSTVVAGAEAVCNEAGYEFQVIGVGSHDARDRLLDDRYHLERRTDGLILVDVEPSDEQASALARRGVSLTTIGARIVGCPSVQIDDEHVGRLAADHLIGFGHRDLGVISGLDDDPMNFAVPMARRSGFFGGAAAHGITLGDEHVRNGNFGVDGGRVATAELLDAPRPPTAIFAMSDEMAFGALMELEHRALRPGVDVSIIGVDDHEFARVVKLTTIRQTIAEHGAVAARLLIEAMTVRATDAGVDYVPPAHQPTVELVQRTTTGPAPTS</sequence>
<dbReference type="PROSITE" id="PS00356">
    <property type="entry name" value="HTH_LACI_1"/>
    <property type="match status" value="1"/>
</dbReference>
<dbReference type="SMART" id="SM00354">
    <property type="entry name" value="HTH_LACI"/>
    <property type="match status" value="1"/>
</dbReference>
<evidence type="ECO:0000313" key="7">
    <source>
        <dbReference type="Proteomes" id="UP000011863"/>
    </source>
</evidence>
<dbReference type="KEGG" id="aym:YM304_10280"/>
<evidence type="ECO:0000256" key="4">
    <source>
        <dbReference type="SAM" id="MobiDB-lite"/>
    </source>
</evidence>
<reference evidence="6 7" key="1">
    <citation type="journal article" date="2013" name="Int. J. Syst. Evol. Microbiol.">
        <title>Ilumatobacter nonamiense sp. nov. and Ilumatobacter coccineum sp. nov., isolated from seashore sand.</title>
        <authorList>
            <person name="Matsumoto A."/>
            <person name="Kasai H."/>
            <person name="Matsuo Y."/>
            <person name="Shizuri Y."/>
            <person name="Ichikawa N."/>
            <person name="Fujita N."/>
            <person name="Omura S."/>
            <person name="Takahashi Y."/>
        </authorList>
    </citation>
    <scope>NUCLEOTIDE SEQUENCE [LARGE SCALE GENOMIC DNA]</scope>
    <source>
        <strain evidence="7">NBRC 103263 / KCTC 29153 / YM16-304</strain>
    </source>
</reference>
<gene>
    <name evidence="6" type="ORF">YM304_10280</name>
</gene>
<keyword evidence="2" id="KW-0238">DNA-binding</keyword>
<dbReference type="SUPFAM" id="SSF47413">
    <property type="entry name" value="lambda repressor-like DNA-binding domains"/>
    <property type="match status" value="1"/>
</dbReference>
<accession>A0A6C7E5A3</accession>
<evidence type="ECO:0000256" key="2">
    <source>
        <dbReference type="ARBA" id="ARBA00023125"/>
    </source>
</evidence>
<dbReference type="AlphaFoldDB" id="A0A6C7E5A3"/>
<keyword evidence="3" id="KW-0804">Transcription</keyword>